<accession>A0A2P2Q6N0</accession>
<evidence type="ECO:0000313" key="1">
    <source>
        <dbReference type="EMBL" id="MBX62643.1"/>
    </source>
</evidence>
<dbReference type="EMBL" id="GGEC01082159">
    <property type="protein sequence ID" value="MBX62643.1"/>
    <property type="molecule type" value="Transcribed_RNA"/>
</dbReference>
<sequence length="31" mass="3414">MGSLSECTPQLIVDPEMPGIWMMSPINFSDS</sequence>
<proteinExistence type="predicted"/>
<organism evidence="1">
    <name type="scientific">Rhizophora mucronata</name>
    <name type="common">Asiatic mangrove</name>
    <dbReference type="NCBI Taxonomy" id="61149"/>
    <lineage>
        <taxon>Eukaryota</taxon>
        <taxon>Viridiplantae</taxon>
        <taxon>Streptophyta</taxon>
        <taxon>Embryophyta</taxon>
        <taxon>Tracheophyta</taxon>
        <taxon>Spermatophyta</taxon>
        <taxon>Magnoliopsida</taxon>
        <taxon>eudicotyledons</taxon>
        <taxon>Gunneridae</taxon>
        <taxon>Pentapetalae</taxon>
        <taxon>rosids</taxon>
        <taxon>fabids</taxon>
        <taxon>Malpighiales</taxon>
        <taxon>Rhizophoraceae</taxon>
        <taxon>Rhizophora</taxon>
    </lineage>
</organism>
<protein>
    <submittedName>
        <fullName evidence="1">Uncharacterized protein</fullName>
    </submittedName>
</protein>
<name>A0A2P2Q6N0_RHIMU</name>
<dbReference type="AlphaFoldDB" id="A0A2P2Q6N0"/>
<reference evidence="1" key="1">
    <citation type="submission" date="2018-02" db="EMBL/GenBank/DDBJ databases">
        <title>Rhizophora mucronata_Transcriptome.</title>
        <authorList>
            <person name="Meera S.P."/>
            <person name="Sreeshan A."/>
            <person name="Augustine A."/>
        </authorList>
    </citation>
    <scope>NUCLEOTIDE SEQUENCE</scope>
    <source>
        <tissue evidence="1">Leaf</tissue>
    </source>
</reference>